<keyword evidence="2" id="KW-0378">Hydrolase</keyword>
<keyword evidence="3" id="KW-1185">Reference proteome</keyword>
<feature type="signal peptide" evidence="1">
    <location>
        <begin position="1"/>
        <end position="23"/>
    </location>
</feature>
<evidence type="ECO:0000256" key="1">
    <source>
        <dbReference type="SAM" id="SignalP"/>
    </source>
</evidence>
<dbReference type="SUPFAM" id="SSF53474">
    <property type="entry name" value="alpha/beta-Hydrolases"/>
    <property type="match status" value="1"/>
</dbReference>
<organism evidence="2 3">
    <name type="scientific">Nannocystis punicea</name>
    <dbReference type="NCBI Taxonomy" id="2995304"/>
    <lineage>
        <taxon>Bacteria</taxon>
        <taxon>Pseudomonadati</taxon>
        <taxon>Myxococcota</taxon>
        <taxon>Polyangia</taxon>
        <taxon>Nannocystales</taxon>
        <taxon>Nannocystaceae</taxon>
        <taxon>Nannocystis</taxon>
    </lineage>
</organism>
<protein>
    <submittedName>
        <fullName evidence="2">Alpha/beta hydrolase-fold protein</fullName>
    </submittedName>
</protein>
<dbReference type="Proteomes" id="UP001164459">
    <property type="component" value="Chromosome"/>
</dbReference>
<dbReference type="PANTHER" id="PTHR48098:SF6">
    <property type="entry name" value="FERRI-BACILLIBACTIN ESTERASE BESA"/>
    <property type="match status" value="1"/>
</dbReference>
<dbReference type="InterPro" id="IPR029058">
    <property type="entry name" value="AB_hydrolase_fold"/>
</dbReference>
<dbReference type="GO" id="GO:0016787">
    <property type="term" value="F:hydrolase activity"/>
    <property type="evidence" value="ECO:0007669"/>
    <property type="project" value="UniProtKB-KW"/>
</dbReference>
<evidence type="ECO:0000313" key="2">
    <source>
        <dbReference type="EMBL" id="WAS95691.1"/>
    </source>
</evidence>
<dbReference type="Gene3D" id="3.40.50.1820">
    <property type="entry name" value="alpha/beta hydrolase"/>
    <property type="match status" value="1"/>
</dbReference>
<accession>A0ABY7H8U2</accession>
<reference evidence="2" key="1">
    <citation type="submission" date="2022-11" db="EMBL/GenBank/DDBJ databases">
        <title>Minimal conservation of predation-associated metabolite biosynthetic gene clusters underscores biosynthetic potential of Myxococcota including descriptions for ten novel species: Archangium lansinium sp. nov., Myxococcus landrumus sp. nov., Nannocystis bai.</title>
        <authorList>
            <person name="Ahearne A."/>
            <person name="Stevens C."/>
            <person name="Dowd S."/>
        </authorList>
    </citation>
    <scope>NUCLEOTIDE SEQUENCE</scope>
    <source>
        <strain evidence="2">Fl3</strain>
    </source>
</reference>
<dbReference type="PROSITE" id="PS51257">
    <property type="entry name" value="PROKAR_LIPOPROTEIN"/>
    <property type="match status" value="1"/>
</dbReference>
<sequence length="288" mass="31532">MLRCTRTVSLACLWLSLSGCAAARSGPTAAPAELVIGHFITIDSRVLGETRRINIYTPPGHEAGGPPLPVLYMPDGGVHEDFHHITGIVQVSTMNGTMRPFLVVGIENTERRRDLTGPTDDPEDRKIAPRVGGSADFRRFIREELMPEIQRRYATTDEAAIVGESLAGLFVLETFFREPDLFDTYIAIDPSAWWNRGALAREAAAHLQRSGQPARTLYVATADVPETQRQVQLVAEALREAAAPGVRWHHEPMPEEHHGTIFHAAALRAFRTILAPAASAAESSDSAQ</sequence>
<evidence type="ECO:0000313" key="3">
    <source>
        <dbReference type="Proteomes" id="UP001164459"/>
    </source>
</evidence>
<feature type="chain" id="PRO_5045543963" evidence="1">
    <location>
        <begin position="24"/>
        <end position="288"/>
    </location>
</feature>
<keyword evidence="1" id="KW-0732">Signal</keyword>
<proteinExistence type="predicted"/>
<dbReference type="InterPro" id="IPR050583">
    <property type="entry name" value="Mycobacterial_A85_antigen"/>
</dbReference>
<dbReference type="RefSeq" id="WP_269038037.1">
    <property type="nucleotide sequence ID" value="NZ_CP114040.1"/>
</dbReference>
<gene>
    <name evidence="2" type="ORF">O0S08_05970</name>
</gene>
<dbReference type="EMBL" id="CP114040">
    <property type="protein sequence ID" value="WAS95691.1"/>
    <property type="molecule type" value="Genomic_DNA"/>
</dbReference>
<dbReference type="Pfam" id="PF00756">
    <property type="entry name" value="Esterase"/>
    <property type="match status" value="1"/>
</dbReference>
<dbReference type="PANTHER" id="PTHR48098">
    <property type="entry name" value="ENTEROCHELIN ESTERASE-RELATED"/>
    <property type="match status" value="1"/>
</dbReference>
<dbReference type="InterPro" id="IPR000801">
    <property type="entry name" value="Esterase-like"/>
</dbReference>
<name>A0ABY7H8U2_9BACT</name>